<evidence type="ECO:0008006" key="4">
    <source>
        <dbReference type="Google" id="ProtNLM"/>
    </source>
</evidence>
<gene>
    <name evidence="2" type="ORF">BJY01DRAFT_204348</name>
</gene>
<evidence type="ECO:0000256" key="1">
    <source>
        <dbReference type="SAM" id="MobiDB-lite"/>
    </source>
</evidence>
<proteinExistence type="predicted"/>
<feature type="region of interest" description="Disordered" evidence="1">
    <location>
        <begin position="1"/>
        <end position="22"/>
    </location>
</feature>
<reference evidence="2 3" key="1">
    <citation type="submission" date="2024-07" db="EMBL/GenBank/DDBJ databases">
        <title>Section-level genome sequencing and comparative genomics of Aspergillus sections Usti and Cavernicolus.</title>
        <authorList>
            <consortium name="Lawrence Berkeley National Laboratory"/>
            <person name="Nybo J.L."/>
            <person name="Vesth T.C."/>
            <person name="Theobald S."/>
            <person name="Frisvad J.C."/>
            <person name="Larsen T.O."/>
            <person name="Kjaerboelling I."/>
            <person name="Rothschild-Mancinelli K."/>
            <person name="Lyhne E.K."/>
            <person name="Kogle M.E."/>
            <person name="Barry K."/>
            <person name="Clum A."/>
            <person name="Na H."/>
            <person name="Ledsgaard L."/>
            <person name="Lin J."/>
            <person name="Lipzen A."/>
            <person name="Kuo A."/>
            <person name="Riley R."/>
            <person name="Mondo S."/>
            <person name="Labutti K."/>
            <person name="Haridas S."/>
            <person name="Pangalinan J."/>
            <person name="Salamov A.A."/>
            <person name="Simmons B.A."/>
            <person name="Magnuson J.K."/>
            <person name="Chen J."/>
            <person name="Drula E."/>
            <person name="Henrissat B."/>
            <person name="Wiebenga A."/>
            <person name="Lubbers R.J."/>
            <person name="Gomes A.C."/>
            <person name="Makela M.R."/>
            <person name="Stajich J."/>
            <person name="Grigoriev I.V."/>
            <person name="Mortensen U.H."/>
            <person name="De Vries R.P."/>
            <person name="Baker S.E."/>
            <person name="Andersen M.R."/>
        </authorList>
    </citation>
    <scope>NUCLEOTIDE SEQUENCE [LARGE SCALE GENOMIC DNA]</scope>
    <source>
        <strain evidence="2 3">CBS 123904</strain>
    </source>
</reference>
<keyword evidence="3" id="KW-1185">Reference proteome</keyword>
<organism evidence="2 3">
    <name type="scientific">Aspergillus pseudoustus</name>
    <dbReference type="NCBI Taxonomy" id="1810923"/>
    <lineage>
        <taxon>Eukaryota</taxon>
        <taxon>Fungi</taxon>
        <taxon>Dikarya</taxon>
        <taxon>Ascomycota</taxon>
        <taxon>Pezizomycotina</taxon>
        <taxon>Eurotiomycetes</taxon>
        <taxon>Eurotiomycetidae</taxon>
        <taxon>Eurotiales</taxon>
        <taxon>Aspergillaceae</taxon>
        <taxon>Aspergillus</taxon>
        <taxon>Aspergillus subgen. Nidulantes</taxon>
    </lineage>
</organism>
<protein>
    <recommendedName>
        <fullName evidence="4">MADS-box domain-containing protein</fullName>
    </recommendedName>
</protein>
<name>A0ABR4KTC5_9EURO</name>
<accession>A0ABR4KTC5</accession>
<comment type="caution">
    <text evidence="2">The sequence shown here is derived from an EMBL/GenBank/DDBJ whole genome shotgun (WGS) entry which is preliminary data.</text>
</comment>
<evidence type="ECO:0000313" key="2">
    <source>
        <dbReference type="EMBL" id="KAL2855528.1"/>
    </source>
</evidence>
<dbReference type="EMBL" id="JBFXLU010000010">
    <property type="protein sequence ID" value="KAL2855528.1"/>
    <property type="molecule type" value="Genomic_DNA"/>
</dbReference>
<sequence>MNLITAKSSRRDEKHTKPRKRRTEDLKIRIFIKDNITGPGDQMVIVMNRVTRPCFQSALGEKAKPQRTSQLLPGG</sequence>
<evidence type="ECO:0000313" key="3">
    <source>
        <dbReference type="Proteomes" id="UP001610446"/>
    </source>
</evidence>
<dbReference type="Proteomes" id="UP001610446">
    <property type="component" value="Unassembled WGS sequence"/>
</dbReference>